<evidence type="ECO:0000256" key="3">
    <source>
        <dbReference type="ARBA" id="ARBA00022679"/>
    </source>
</evidence>
<dbReference type="InterPro" id="IPR017441">
    <property type="entry name" value="Protein_kinase_ATP_BS"/>
</dbReference>
<evidence type="ECO:0000259" key="14">
    <source>
        <dbReference type="PROSITE" id="PS51178"/>
    </source>
</evidence>
<dbReference type="GO" id="GO:0004674">
    <property type="term" value="F:protein serine/threonine kinase activity"/>
    <property type="evidence" value="ECO:0007669"/>
    <property type="project" value="UniProtKB-KW"/>
</dbReference>
<keyword evidence="4" id="KW-0677">Repeat</keyword>
<dbReference type="SMART" id="SM00740">
    <property type="entry name" value="PASTA"/>
    <property type="match status" value="3"/>
</dbReference>
<dbReference type="STRING" id="561176.SAMN04488561_4692"/>
<dbReference type="CDD" id="cd06577">
    <property type="entry name" value="PASTA_pknB"/>
    <property type="match status" value="3"/>
</dbReference>
<dbReference type="NCBIfam" id="NF033483">
    <property type="entry name" value="PknB_PASTA_kin"/>
    <property type="match status" value="1"/>
</dbReference>
<dbReference type="PROSITE" id="PS00107">
    <property type="entry name" value="PROTEIN_KINASE_ATP"/>
    <property type="match status" value="1"/>
</dbReference>
<sequence>MNELRLLGDRYELGEVIGRGGMAEVRRGRDSRLGRIVALKMLRVDHASDATFQARFRREAQSAASLNHRNIVAVYDTGEDYVDGHRLPYIVMEYVEGQTLREMLQEQQRFTPERSIEILVSTLDALEYSHRAGIVHRDIKPGNIMITSGGEVKVTDFGIARSLADTGMALTQTAAVVGTAQYISPEQARGEQADARSDLYASGCVLYELLTGRPPFIGESLVSVAVSHVREQATPPSALDPNITPELDAIVMKSLAKDRLHRYQSAYEMRTDLERAAAGLPVAAAADTSAATQLIANAGAPTVAAGAMALDDDTPYPDELLDEEEEDQRKGFSWWAVVLGALAVLAIAGLIGYLVFNGSGTAQATVPNLVGMTQEEAETRLADENLEPAIETEPTSDEAQIGAVIQQDPRPSTQLDEGSTVTLTVGVAPDMVPVPNVVGRPQAEAEQAIRDAGLQPGNVTQQDDEAEAGTVLATDPEGGTSIAPNSPVNLVISSGEVAILVPNLVDMSEDAAVNELQRLGLEPDVRRQETADQPEGNVFRQEPGEGAELEEGDTVIIYVAEAPPEEPTNEPTETDTPTDDPTETPGNDTGAEGGTETGGDAGTDAGTDTGNDGGNDGGVLGP</sequence>
<dbReference type="PROSITE" id="PS51178">
    <property type="entry name" value="PASTA"/>
    <property type="match status" value="3"/>
</dbReference>
<dbReference type="InterPro" id="IPR005543">
    <property type="entry name" value="PASTA_dom"/>
</dbReference>
<feature type="domain" description="PASTA" evidence="14">
    <location>
        <begin position="428"/>
        <end position="494"/>
    </location>
</feature>
<organism evidence="15 16">
    <name type="scientific">Jiangella alba</name>
    <dbReference type="NCBI Taxonomy" id="561176"/>
    <lineage>
        <taxon>Bacteria</taxon>
        <taxon>Bacillati</taxon>
        <taxon>Actinomycetota</taxon>
        <taxon>Actinomycetes</taxon>
        <taxon>Jiangellales</taxon>
        <taxon>Jiangellaceae</taxon>
        <taxon>Jiangella</taxon>
    </lineage>
</organism>
<dbReference type="FunFam" id="1.10.510.10:FF:000021">
    <property type="entry name" value="Serine/threonine protein kinase"/>
    <property type="match status" value="1"/>
</dbReference>
<dbReference type="Gene3D" id="1.10.510.10">
    <property type="entry name" value="Transferase(Phosphotransferase) domain 1"/>
    <property type="match status" value="1"/>
</dbReference>
<keyword evidence="3" id="KW-0808">Transferase</keyword>
<protein>
    <recommendedName>
        <fullName evidence="1">non-specific serine/threonine protein kinase</fullName>
        <ecNumber evidence="1">2.7.11.1</ecNumber>
    </recommendedName>
</protein>
<dbReference type="AlphaFoldDB" id="A0A1H5PLL1"/>
<keyword evidence="2 15" id="KW-0723">Serine/threonine-protein kinase</keyword>
<dbReference type="PANTHER" id="PTHR43289">
    <property type="entry name" value="MITOGEN-ACTIVATED PROTEIN KINASE KINASE KINASE 20-RELATED"/>
    <property type="match status" value="1"/>
</dbReference>
<dbReference type="InterPro" id="IPR008271">
    <property type="entry name" value="Ser/Thr_kinase_AS"/>
</dbReference>
<name>A0A1H5PLL1_9ACTN</name>
<keyword evidence="16" id="KW-1185">Reference proteome</keyword>
<evidence type="ECO:0000256" key="4">
    <source>
        <dbReference type="ARBA" id="ARBA00022737"/>
    </source>
</evidence>
<dbReference type="GO" id="GO:0005524">
    <property type="term" value="F:ATP binding"/>
    <property type="evidence" value="ECO:0007669"/>
    <property type="project" value="UniProtKB-UniRule"/>
</dbReference>
<evidence type="ECO:0000256" key="2">
    <source>
        <dbReference type="ARBA" id="ARBA00022527"/>
    </source>
</evidence>
<dbReference type="SUPFAM" id="SSF56112">
    <property type="entry name" value="Protein kinase-like (PK-like)"/>
    <property type="match status" value="1"/>
</dbReference>
<gene>
    <name evidence="15" type="ORF">SAMN04488561_4692</name>
</gene>
<evidence type="ECO:0000256" key="1">
    <source>
        <dbReference type="ARBA" id="ARBA00012513"/>
    </source>
</evidence>
<dbReference type="SUPFAM" id="SSF54184">
    <property type="entry name" value="Penicillin-binding protein 2x (pbp-2x), c-terminal domain"/>
    <property type="match status" value="1"/>
</dbReference>
<evidence type="ECO:0000256" key="9">
    <source>
        <dbReference type="ARBA" id="ARBA00048679"/>
    </source>
</evidence>
<keyword evidence="12" id="KW-0472">Membrane</keyword>
<dbReference type="GO" id="GO:0045717">
    <property type="term" value="P:negative regulation of fatty acid biosynthetic process"/>
    <property type="evidence" value="ECO:0007669"/>
    <property type="project" value="UniProtKB-ARBA"/>
</dbReference>
<feature type="compositionally biased region" description="Acidic residues" evidence="11">
    <location>
        <begin position="563"/>
        <end position="582"/>
    </location>
</feature>
<dbReference type="PANTHER" id="PTHR43289:SF6">
    <property type="entry name" value="SERINE_THREONINE-PROTEIN KINASE NEKL-3"/>
    <property type="match status" value="1"/>
</dbReference>
<dbReference type="RefSeq" id="WP_069109406.1">
    <property type="nucleotide sequence ID" value="NZ_FNUC01000004.1"/>
</dbReference>
<dbReference type="Gene3D" id="3.30.10.20">
    <property type="match status" value="3"/>
</dbReference>
<dbReference type="InterPro" id="IPR000719">
    <property type="entry name" value="Prot_kinase_dom"/>
</dbReference>
<dbReference type="PROSITE" id="PS00108">
    <property type="entry name" value="PROTEIN_KINASE_ST"/>
    <property type="match status" value="1"/>
</dbReference>
<comment type="catalytic activity">
    <reaction evidence="9">
        <text>L-seryl-[protein] + ATP = O-phospho-L-seryl-[protein] + ADP + H(+)</text>
        <dbReference type="Rhea" id="RHEA:17989"/>
        <dbReference type="Rhea" id="RHEA-COMP:9863"/>
        <dbReference type="Rhea" id="RHEA-COMP:11604"/>
        <dbReference type="ChEBI" id="CHEBI:15378"/>
        <dbReference type="ChEBI" id="CHEBI:29999"/>
        <dbReference type="ChEBI" id="CHEBI:30616"/>
        <dbReference type="ChEBI" id="CHEBI:83421"/>
        <dbReference type="ChEBI" id="CHEBI:456216"/>
        <dbReference type="EC" id="2.7.11.1"/>
    </reaction>
</comment>
<feature type="region of interest" description="Disordered" evidence="11">
    <location>
        <begin position="523"/>
        <end position="622"/>
    </location>
</feature>
<evidence type="ECO:0000256" key="5">
    <source>
        <dbReference type="ARBA" id="ARBA00022741"/>
    </source>
</evidence>
<feature type="compositionally biased region" description="Gly residues" evidence="11">
    <location>
        <begin position="591"/>
        <end position="601"/>
    </location>
</feature>
<dbReference type="EC" id="2.7.11.1" evidence="1"/>
<dbReference type="Pfam" id="PF00069">
    <property type="entry name" value="Pkinase"/>
    <property type="match status" value="1"/>
</dbReference>
<dbReference type="InterPro" id="IPR011009">
    <property type="entry name" value="Kinase-like_dom_sf"/>
</dbReference>
<evidence type="ECO:0000256" key="12">
    <source>
        <dbReference type="SAM" id="Phobius"/>
    </source>
</evidence>
<feature type="domain" description="PASTA" evidence="14">
    <location>
        <begin position="495"/>
        <end position="561"/>
    </location>
</feature>
<dbReference type="EMBL" id="FNUC01000004">
    <property type="protein sequence ID" value="SEF14655.1"/>
    <property type="molecule type" value="Genomic_DNA"/>
</dbReference>
<evidence type="ECO:0000313" key="16">
    <source>
        <dbReference type="Proteomes" id="UP000181980"/>
    </source>
</evidence>
<evidence type="ECO:0000256" key="10">
    <source>
        <dbReference type="PROSITE-ProRule" id="PRU10141"/>
    </source>
</evidence>
<evidence type="ECO:0000256" key="11">
    <source>
        <dbReference type="SAM" id="MobiDB-lite"/>
    </source>
</evidence>
<dbReference type="PROSITE" id="PS50011">
    <property type="entry name" value="PROTEIN_KINASE_DOM"/>
    <property type="match status" value="1"/>
</dbReference>
<keyword evidence="7 10" id="KW-0067">ATP-binding</keyword>
<dbReference type="Pfam" id="PF03793">
    <property type="entry name" value="PASTA"/>
    <property type="match status" value="3"/>
</dbReference>
<keyword evidence="6 15" id="KW-0418">Kinase</keyword>
<dbReference type="FunFam" id="3.30.200.20:FF:000035">
    <property type="entry name" value="Serine/threonine protein kinase Stk1"/>
    <property type="match status" value="1"/>
</dbReference>
<comment type="catalytic activity">
    <reaction evidence="8">
        <text>L-threonyl-[protein] + ATP = O-phospho-L-threonyl-[protein] + ADP + H(+)</text>
        <dbReference type="Rhea" id="RHEA:46608"/>
        <dbReference type="Rhea" id="RHEA-COMP:11060"/>
        <dbReference type="Rhea" id="RHEA-COMP:11605"/>
        <dbReference type="ChEBI" id="CHEBI:15378"/>
        <dbReference type="ChEBI" id="CHEBI:30013"/>
        <dbReference type="ChEBI" id="CHEBI:30616"/>
        <dbReference type="ChEBI" id="CHEBI:61977"/>
        <dbReference type="ChEBI" id="CHEBI:456216"/>
        <dbReference type="EC" id="2.7.11.1"/>
    </reaction>
</comment>
<dbReference type="SMART" id="SM00220">
    <property type="entry name" value="S_TKc"/>
    <property type="match status" value="1"/>
</dbReference>
<feature type="binding site" evidence="10">
    <location>
        <position position="40"/>
    </location>
    <ligand>
        <name>ATP</name>
        <dbReference type="ChEBI" id="CHEBI:30616"/>
    </ligand>
</feature>
<dbReference type="CDD" id="cd14014">
    <property type="entry name" value="STKc_PknB_like"/>
    <property type="match status" value="1"/>
</dbReference>
<keyword evidence="12" id="KW-0812">Transmembrane</keyword>
<accession>A0A1H5PLL1</accession>
<evidence type="ECO:0000259" key="13">
    <source>
        <dbReference type="PROSITE" id="PS50011"/>
    </source>
</evidence>
<evidence type="ECO:0000256" key="8">
    <source>
        <dbReference type="ARBA" id="ARBA00047899"/>
    </source>
</evidence>
<dbReference type="Proteomes" id="UP000181980">
    <property type="component" value="Unassembled WGS sequence"/>
</dbReference>
<dbReference type="Gene3D" id="3.30.200.20">
    <property type="entry name" value="Phosphorylase Kinase, domain 1"/>
    <property type="match status" value="1"/>
</dbReference>
<feature type="domain" description="PASTA" evidence="14">
    <location>
        <begin position="360"/>
        <end position="427"/>
    </location>
</feature>
<keyword evidence="12" id="KW-1133">Transmembrane helix</keyword>
<evidence type="ECO:0000256" key="7">
    <source>
        <dbReference type="ARBA" id="ARBA00022840"/>
    </source>
</evidence>
<reference evidence="16" key="1">
    <citation type="submission" date="2016-10" db="EMBL/GenBank/DDBJ databases">
        <authorList>
            <person name="Varghese N."/>
            <person name="Submissions S."/>
        </authorList>
    </citation>
    <scope>NUCLEOTIDE SEQUENCE [LARGE SCALE GENOMIC DNA]</scope>
    <source>
        <strain evidence="16">DSM 45237</strain>
    </source>
</reference>
<feature type="domain" description="Protein kinase" evidence="13">
    <location>
        <begin position="11"/>
        <end position="274"/>
    </location>
</feature>
<feature type="transmembrane region" description="Helical" evidence="12">
    <location>
        <begin position="334"/>
        <end position="356"/>
    </location>
</feature>
<feature type="compositionally biased region" description="Gly residues" evidence="11">
    <location>
        <begin position="611"/>
        <end position="622"/>
    </location>
</feature>
<evidence type="ECO:0000313" key="15">
    <source>
        <dbReference type="EMBL" id="SEF14655.1"/>
    </source>
</evidence>
<keyword evidence="5 10" id="KW-0547">Nucleotide-binding</keyword>
<evidence type="ECO:0000256" key="6">
    <source>
        <dbReference type="ARBA" id="ARBA00022777"/>
    </source>
</evidence>
<dbReference type="OrthoDB" id="9762169at2"/>
<proteinExistence type="predicted"/>